<reference evidence="1" key="1">
    <citation type="journal article" date="2017" name="Parasit. Vectors">
        <title>Sialotranscriptomics of Rhipicephalus zambeziensis reveals intricate expression profiles of secretory proteins and suggests tight temporal transcriptional regulation during blood-feeding.</title>
        <authorList>
            <person name="de Castro M.H."/>
            <person name="de Klerk D."/>
            <person name="Pienaar R."/>
            <person name="Rees D.J.G."/>
            <person name="Mans B.J."/>
        </authorList>
    </citation>
    <scope>NUCLEOTIDE SEQUENCE</scope>
    <source>
        <tissue evidence="1">Salivary glands</tissue>
    </source>
</reference>
<proteinExistence type="predicted"/>
<dbReference type="EMBL" id="GFPF01003542">
    <property type="protein sequence ID" value="MAA14688.1"/>
    <property type="molecule type" value="Transcribed_RNA"/>
</dbReference>
<sequence length="142" mass="16140">MSRLRIPFDRVQLVVPHCHACAWLHPFAHPLHRPAHMAFRSGAFKVKGLFIVQRSIPTSQRQLKLEMPGSSRYFDSKTKHSILRARRTRCLDEHSARAHLSTPGIPPSQRCRHGGVWVTLPAQNTACRISRRRTPVVPCVGL</sequence>
<name>A0A224YAJ4_9ACAR</name>
<organism evidence="1">
    <name type="scientific">Rhipicephalus zambeziensis</name>
    <dbReference type="NCBI Taxonomy" id="60191"/>
    <lineage>
        <taxon>Eukaryota</taxon>
        <taxon>Metazoa</taxon>
        <taxon>Ecdysozoa</taxon>
        <taxon>Arthropoda</taxon>
        <taxon>Chelicerata</taxon>
        <taxon>Arachnida</taxon>
        <taxon>Acari</taxon>
        <taxon>Parasitiformes</taxon>
        <taxon>Ixodida</taxon>
        <taxon>Ixodoidea</taxon>
        <taxon>Ixodidae</taxon>
        <taxon>Rhipicephalinae</taxon>
        <taxon>Rhipicephalus</taxon>
        <taxon>Rhipicephalus</taxon>
    </lineage>
</organism>
<evidence type="ECO:0000313" key="1">
    <source>
        <dbReference type="EMBL" id="MAA14688.1"/>
    </source>
</evidence>
<dbReference type="AlphaFoldDB" id="A0A224YAJ4"/>
<protein>
    <submittedName>
        <fullName evidence="1">Uncharacterized protein</fullName>
    </submittedName>
</protein>
<accession>A0A224YAJ4</accession>